<dbReference type="Gene3D" id="3.40.190.150">
    <property type="entry name" value="Bordetella uptake gene, domain 1"/>
    <property type="match status" value="1"/>
</dbReference>
<protein>
    <recommendedName>
        <fullName evidence="5">Tripartite tricarboxylate transporter substrate binding protein</fullName>
    </recommendedName>
</protein>
<dbReference type="SUPFAM" id="SSF53850">
    <property type="entry name" value="Periplasmic binding protein-like II"/>
    <property type="match status" value="1"/>
</dbReference>
<name>W9HAW9_9PROT</name>
<dbReference type="InterPro" id="IPR005064">
    <property type="entry name" value="BUG"/>
</dbReference>
<dbReference type="OrthoDB" id="7250553at2"/>
<feature type="chain" id="PRO_5004925074" description="Tripartite tricarboxylate transporter substrate binding protein" evidence="2">
    <location>
        <begin position="24"/>
        <end position="324"/>
    </location>
</feature>
<keyword evidence="4" id="KW-1185">Reference proteome</keyword>
<reference evidence="3 4" key="1">
    <citation type="submission" date="2013-08" db="EMBL/GenBank/DDBJ databases">
        <title>The genome sequence of Skermanella stibiiresistens.</title>
        <authorList>
            <person name="Zhu W."/>
            <person name="Wang G."/>
        </authorList>
    </citation>
    <scope>NUCLEOTIDE SEQUENCE [LARGE SCALE GENOMIC DNA]</scope>
    <source>
        <strain evidence="3 4">SB22</strain>
    </source>
</reference>
<evidence type="ECO:0008006" key="5">
    <source>
        <dbReference type="Google" id="ProtNLM"/>
    </source>
</evidence>
<dbReference type="PIRSF" id="PIRSF017082">
    <property type="entry name" value="YflP"/>
    <property type="match status" value="1"/>
</dbReference>
<evidence type="ECO:0000256" key="1">
    <source>
        <dbReference type="ARBA" id="ARBA00006987"/>
    </source>
</evidence>
<dbReference type="PANTHER" id="PTHR42928:SF1">
    <property type="entry name" value="BLR4371 PROTEIN"/>
    <property type="match status" value="1"/>
</dbReference>
<proteinExistence type="inferred from homology"/>
<comment type="caution">
    <text evidence="3">The sequence shown here is derived from an EMBL/GenBank/DDBJ whole genome shotgun (WGS) entry which is preliminary data.</text>
</comment>
<comment type="similarity">
    <text evidence="1">Belongs to the UPF0065 (bug) family.</text>
</comment>
<dbReference type="PANTHER" id="PTHR42928">
    <property type="entry name" value="TRICARBOXYLATE-BINDING PROTEIN"/>
    <property type="match status" value="1"/>
</dbReference>
<feature type="signal peptide" evidence="2">
    <location>
        <begin position="1"/>
        <end position="23"/>
    </location>
</feature>
<sequence>MNKYLRLGCAAFVMALAAGPAQADFKPTRPLEIVVHGGPGSGNDLLARAITAMADQAHLSPVRMQVVNKPGGGSTNASSYLVSKKGDVNTIGIFTSVWIIDPLLQPEATTRLTDLTPIARLIFEPALVTVRADSPFHSVDDFIAAAKEKPGGLKQSGGNASSRENILRQQLMSATGTRWTFVSFPSGGERLAALLGGHVDLMILDPSEATELIRAGKIRVLAQIGDERLPDFADIPTLAEAGYKVKTFSQTRGIVGPPNMPAEAVAYYDGLVAKLTETPAWAKYVRENQFVSAPTKSDETGKFVISYEDQIRTLLKEAGMKVER</sequence>
<gene>
    <name evidence="3" type="ORF">N825_24455</name>
</gene>
<accession>W9HAW9</accession>
<evidence type="ECO:0000256" key="2">
    <source>
        <dbReference type="SAM" id="SignalP"/>
    </source>
</evidence>
<dbReference type="AlphaFoldDB" id="W9HAW9"/>
<dbReference type="STRING" id="1385369.N825_24455"/>
<dbReference type="InterPro" id="IPR042100">
    <property type="entry name" value="Bug_dom1"/>
</dbReference>
<keyword evidence="2" id="KW-0732">Signal</keyword>
<dbReference type="RefSeq" id="WP_037448277.1">
    <property type="nucleotide sequence ID" value="NZ_AVFL01000003.1"/>
</dbReference>
<dbReference type="Gene3D" id="3.40.190.10">
    <property type="entry name" value="Periplasmic binding protein-like II"/>
    <property type="match status" value="1"/>
</dbReference>
<dbReference type="Pfam" id="PF03401">
    <property type="entry name" value="TctC"/>
    <property type="match status" value="1"/>
</dbReference>
<dbReference type="CDD" id="cd07012">
    <property type="entry name" value="PBP2_Bug_TTT"/>
    <property type="match status" value="1"/>
</dbReference>
<dbReference type="Proteomes" id="UP000019486">
    <property type="component" value="Unassembled WGS sequence"/>
</dbReference>
<evidence type="ECO:0000313" key="4">
    <source>
        <dbReference type="Proteomes" id="UP000019486"/>
    </source>
</evidence>
<organism evidence="3 4">
    <name type="scientific">Skermanella stibiiresistens SB22</name>
    <dbReference type="NCBI Taxonomy" id="1385369"/>
    <lineage>
        <taxon>Bacteria</taxon>
        <taxon>Pseudomonadati</taxon>
        <taxon>Pseudomonadota</taxon>
        <taxon>Alphaproteobacteria</taxon>
        <taxon>Rhodospirillales</taxon>
        <taxon>Azospirillaceae</taxon>
        <taxon>Skermanella</taxon>
    </lineage>
</organism>
<dbReference type="EMBL" id="AVFL01000003">
    <property type="protein sequence ID" value="EWY41847.1"/>
    <property type="molecule type" value="Genomic_DNA"/>
</dbReference>
<evidence type="ECO:0000313" key="3">
    <source>
        <dbReference type="EMBL" id="EWY41847.1"/>
    </source>
</evidence>